<evidence type="ECO:0000313" key="2">
    <source>
        <dbReference type="EMBL" id="MTE17380.1"/>
    </source>
</evidence>
<proteinExistence type="predicted"/>
<reference evidence="2 3" key="1">
    <citation type="submission" date="2019-11" db="EMBL/GenBank/DDBJ databases">
        <title>Nocardia sp. nov. CT2-14 isolated from soil.</title>
        <authorList>
            <person name="Kanchanasin P."/>
            <person name="Tanasupawat S."/>
            <person name="Yuki M."/>
            <person name="Kudo T."/>
        </authorList>
    </citation>
    <scope>NUCLEOTIDE SEQUENCE [LARGE SCALE GENOMIC DNA]</scope>
    <source>
        <strain evidence="2 3">CT2-14</strain>
    </source>
</reference>
<sequence length="49" mass="5155">MNGSNELMDVGTSRVWAGVDDTFGDEPCGVRGERGAVGEQFAGHSLDRA</sequence>
<dbReference type="EMBL" id="WMBB01000023">
    <property type="protein sequence ID" value="MTE17380.1"/>
    <property type="molecule type" value="Genomic_DNA"/>
</dbReference>
<accession>A0A6I3L8I8</accession>
<dbReference type="Proteomes" id="UP000432464">
    <property type="component" value="Unassembled WGS sequence"/>
</dbReference>
<evidence type="ECO:0000256" key="1">
    <source>
        <dbReference type="SAM" id="MobiDB-lite"/>
    </source>
</evidence>
<protein>
    <submittedName>
        <fullName evidence="2">Uncharacterized protein</fullName>
    </submittedName>
</protein>
<gene>
    <name evidence="2" type="ORF">GLP40_32175</name>
</gene>
<keyword evidence="3" id="KW-1185">Reference proteome</keyword>
<feature type="region of interest" description="Disordered" evidence="1">
    <location>
        <begin position="30"/>
        <end position="49"/>
    </location>
</feature>
<organism evidence="2 3">
    <name type="scientific">Nocardia aurantiaca</name>
    <dbReference type="NCBI Taxonomy" id="2675850"/>
    <lineage>
        <taxon>Bacteria</taxon>
        <taxon>Bacillati</taxon>
        <taxon>Actinomycetota</taxon>
        <taxon>Actinomycetes</taxon>
        <taxon>Mycobacteriales</taxon>
        <taxon>Nocardiaceae</taxon>
        <taxon>Nocardia</taxon>
    </lineage>
</organism>
<dbReference type="AlphaFoldDB" id="A0A6I3L8I8"/>
<name>A0A6I3L8I8_9NOCA</name>
<evidence type="ECO:0000313" key="3">
    <source>
        <dbReference type="Proteomes" id="UP000432464"/>
    </source>
</evidence>
<dbReference type="RefSeq" id="WP_154791792.1">
    <property type="nucleotide sequence ID" value="NZ_WMBB01000023.1"/>
</dbReference>
<comment type="caution">
    <text evidence="2">The sequence shown here is derived from an EMBL/GenBank/DDBJ whole genome shotgun (WGS) entry which is preliminary data.</text>
</comment>